<dbReference type="PANTHER" id="PTHR11760:SF19">
    <property type="entry name" value="SMALL RIBOSOMAL SUBUNIT PROTEIN US3C"/>
    <property type="match status" value="1"/>
</dbReference>
<dbReference type="InterPro" id="IPR005704">
    <property type="entry name" value="Ribosomal_uS3_bac-typ"/>
</dbReference>
<dbReference type="GO" id="GO:0003735">
    <property type="term" value="F:structural constituent of ribosome"/>
    <property type="evidence" value="ECO:0007669"/>
    <property type="project" value="InterPro"/>
</dbReference>
<protein>
    <recommendedName>
        <fullName evidence="7 8">Small ribosomal subunit protein uS3</fullName>
    </recommendedName>
</protein>
<dbReference type="InterPro" id="IPR009019">
    <property type="entry name" value="KH_sf_prok-type"/>
</dbReference>
<dbReference type="PROSITE" id="PS00548">
    <property type="entry name" value="RIBOSOMAL_S3"/>
    <property type="match status" value="1"/>
</dbReference>
<dbReference type="SMART" id="SM00322">
    <property type="entry name" value="KH"/>
    <property type="match status" value="1"/>
</dbReference>
<dbReference type="InterPro" id="IPR036419">
    <property type="entry name" value="Ribosomal_S3_C_sf"/>
</dbReference>
<keyword evidence="4 8" id="KW-0689">Ribosomal protein</keyword>
<comment type="similarity">
    <text evidence="1 8 9">Belongs to the universal ribosomal protein uS3 family.</text>
</comment>
<feature type="domain" description="KH type-2" evidence="11">
    <location>
        <begin position="39"/>
        <end position="108"/>
    </location>
</feature>
<evidence type="ECO:0000313" key="12">
    <source>
        <dbReference type="EMBL" id="GAX86895.1"/>
    </source>
</evidence>
<gene>
    <name evidence="8" type="primary">rpsC</name>
    <name evidence="12" type="ORF">LNAT_P0190</name>
</gene>
<dbReference type="InterPro" id="IPR004044">
    <property type="entry name" value="KH_dom_type_2"/>
</dbReference>
<dbReference type="AlphaFoldDB" id="A0A292YBX3"/>
<dbReference type="Pfam" id="PF07650">
    <property type="entry name" value="KH_2"/>
    <property type="match status" value="1"/>
</dbReference>
<dbReference type="SUPFAM" id="SSF54821">
    <property type="entry name" value="Ribosomal protein S3 C-terminal domain"/>
    <property type="match status" value="1"/>
</dbReference>
<reference evidence="12 13" key="1">
    <citation type="journal article" date="2017" name="Syst. Appl. Microbiol.">
        <title>Lebetimonas natsushimae sp. nov., a novel strictly anaerobic, moderately thermophilic chemoautotroph isolated from a deep-sea hydrothermal vent polychaete nest in the Mid-Okinawa Trough.</title>
        <authorList>
            <person name="Nagata R."/>
            <person name="Takaki Y."/>
            <person name="Tame A."/>
            <person name="Nunoura T."/>
            <person name="Muto H."/>
            <person name="Mino S."/>
            <person name="Sawayama S."/>
            <person name="Takai K."/>
            <person name="Nakagawa S."/>
        </authorList>
    </citation>
    <scope>NUCLEOTIDE SEQUENCE [LARGE SCALE GENOMIC DNA]</scope>
    <source>
        <strain evidence="12 13">HS1857</strain>
    </source>
</reference>
<dbReference type="Pfam" id="PF00189">
    <property type="entry name" value="Ribosomal_S3_C"/>
    <property type="match status" value="1"/>
</dbReference>
<evidence type="ECO:0000256" key="3">
    <source>
        <dbReference type="ARBA" id="ARBA00022884"/>
    </source>
</evidence>
<dbReference type="InterPro" id="IPR057258">
    <property type="entry name" value="Ribosomal_uS3"/>
</dbReference>
<dbReference type="RefSeq" id="WP_096258059.1">
    <property type="nucleotide sequence ID" value="NZ_BDME01000001.1"/>
</dbReference>
<dbReference type="InterPro" id="IPR004087">
    <property type="entry name" value="KH_dom"/>
</dbReference>
<dbReference type="PROSITE" id="PS50084">
    <property type="entry name" value="KH_TYPE_1"/>
    <property type="match status" value="1"/>
</dbReference>
<evidence type="ECO:0000256" key="6">
    <source>
        <dbReference type="ARBA" id="ARBA00024998"/>
    </source>
</evidence>
<dbReference type="GO" id="GO:0019843">
    <property type="term" value="F:rRNA binding"/>
    <property type="evidence" value="ECO:0007669"/>
    <property type="project" value="UniProtKB-UniRule"/>
</dbReference>
<dbReference type="FunFam" id="3.30.1140.32:FF:000006">
    <property type="entry name" value="30S ribosomal protein S3"/>
    <property type="match status" value="1"/>
</dbReference>
<proteinExistence type="inferred from homology"/>
<dbReference type="PROSITE" id="PS50823">
    <property type="entry name" value="KH_TYPE_2"/>
    <property type="match status" value="1"/>
</dbReference>
<dbReference type="GO" id="GO:0006412">
    <property type="term" value="P:translation"/>
    <property type="evidence" value="ECO:0007669"/>
    <property type="project" value="UniProtKB-UniRule"/>
</dbReference>
<sequence>MGQKTNPIGLRLGINRNWRSRWFINYNTMPENVLGDYELRKFLKKKLYYAGISDIIIERTAKKIRITIFAAKPGIIIGKGGSEIENLKKELQKKIGNKELILNIKEERKPHLSAQLAAENIATQIERRVAFRRAMKKAIQNALKAGAKGIKVQVAGRLNGAEMARTEWYLEGRVPLHTLRAKIDYGFAEALTTYGIIGVKVWIFKGEVLQRRNNEVASTTEEKRPQRRRKGRRNVNAKKN</sequence>
<comment type="caution">
    <text evidence="12">The sequence shown here is derived from an EMBL/GenBank/DDBJ whole genome shotgun (WGS) entry which is preliminary data.</text>
</comment>
<dbReference type="EMBL" id="BDME01000001">
    <property type="protein sequence ID" value="GAX86895.1"/>
    <property type="molecule type" value="Genomic_DNA"/>
</dbReference>
<comment type="function">
    <text evidence="6 8">Binds the lower part of the 30S subunit head. Binds mRNA in the 70S ribosome, positioning it for translation.</text>
</comment>
<dbReference type="HAMAP" id="MF_01309_B">
    <property type="entry name" value="Ribosomal_uS3_B"/>
    <property type="match status" value="1"/>
</dbReference>
<dbReference type="Proteomes" id="UP000217944">
    <property type="component" value="Unassembled WGS sequence"/>
</dbReference>
<dbReference type="SUPFAM" id="SSF54814">
    <property type="entry name" value="Prokaryotic type KH domain (KH-domain type II)"/>
    <property type="match status" value="1"/>
</dbReference>
<evidence type="ECO:0000256" key="2">
    <source>
        <dbReference type="ARBA" id="ARBA00022730"/>
    </source>
</evidence>
<keyword evidence="5 8" id="KW-0687">Ribonucleoprotein</keyword>
<dbReference type="CDD" id="cd02412">
    <property type="entry name" value="KH-II_30S_S3"/>
    <property type="match status" value="1"/>
</dbReference>
<dbReference type="InterPro" id="IPR018280">
    <property type="entry name" value="Ribosomal_uS3_CS"/>
</dbReference>
<feature type="region of interest" description="Disordered" evidence="10">
    <location>
        <begin position="214"/>
        <end position="240"/>
    </location>
</feature>
<evidence type="ECO:0000256" key="8">
    <source>
        <dbReference type="HAMAP-Rule" id="MF_01309"/>
    </source>
</evidence>
<dbReference type="OrthoDB" id="9806396at2"/>
<evidence type="ECO:0000256" key="9">
    <source>
        <dbReference type="RuleBase" id="RU003624"/>
    </source>
</evidence>
<dbReference type="FunFam" id="3.30.300.20:FF:000001">
    <property type="entry name" value="30S ribosomal protein S3"/>
    <property type="match status" value="1"/>
</dbReference>
<feature type="compositionally biased region" description="Basic and acidic residues" evidence="10">
    <location>
        <begin position="214"/>
        <end position="224"/>
    </location>
</feature>
<evidence type="ECO:0000259" key="11">
    <source>
        <dbReference type="PROSITE" id="PS50823"/>
    </source>
</evidence>
<dbReference type="PANTHER" id="PTHR11760">
    <property type="entry name" value="30S/40S RIBOSOMAL PROTEIN S3"/>
    <property type="match status" value="1"/>
</dbReference>
<evidence type="ECO:0000256" key="4">
    <source>
        <dbReference type="ARBA" id="ARBA00022980"/>
    </source>
</evidence>
<evidence type="ECO:0000256" key="10">
    <source>
        <dbReference type="SAM" id="MobiDB-lite"/>
    </source>
</evidence>
<dbReference type="Gene3D" id="3.30.300.20">
    <property type="match status" value="1"/>
</dbReference>
<comment type="subunit">
    <text evidence="8">Part of the 30S ribosomal subunit. Forms a tight complex with proteins S10 and S14.</text>
</comment>
<evidence type="ECO:0000313" key="13">
    <source>
        <dbReference type="Proteomes" id="UP000217944"/>
    </source>
</evidence>
<keyword evidence="13" id="KW-1185">Reference proteome</keyword>
<dbReference type="NCBIfam" id="TIGR01009">
    <property type="entry name" value="rpsC_bact"/>
    <property type="match status" value="1"/>
</dbReference>
<evidence type="ECO:0000256" key="1">
    <source>
        <dbReference type="ARBA" id="ARBA00010761"/>
    </source>
</evidence>
<dbReference type="InterPro" id="IPR001351">
    <property type="entry name" value="Ribosomal_uS3_C"/>
</dbReference>
<evidence type="ECO:0000256" key="5">
    <source>
        <dbReference type="ARBA" id="ARBA00023274"/>
    </source>
</evidence>
<keyword evidence="3 8" id="KW-0694">RNA-binding</keyword>
<evidence type="ECO:0000256" key="7">
    <source>
        <dbReference type="ARBA" id="ARBA00035257"/>
    </source>
</evidence>
<feature type="compositionally biased region" description="Basic residues" evidence="10">
    <location>
        <begin position="225"/>
        <end position="240"/>
    </location>
</feature>
<organism evidence="12 13">
    <name type="scientific">Lebetimonas natsushimae</name>
    <dbReference type="NCBI Taxonomy" id="1936991"/>
    <lineage>
        <taxon>Bacteria</taxon>
        <taxon>Pseudomonadati</taxon>
        <taxon>Campylobacterota</taxon>
        <taxon>Epsilonproteobacteria</taxon>
        <taxon>Nautiliales</taxon>
        <taxon>Nautiliaceae</taxon>
        <taxon>Lebetimonas</taxon>
    </lineage>
</organism>
<keyword evidence="2 8" id="KW-0699">rRNA-binding</keyword>
<name>A0A292YBX3_9BACT</name>
<dbReference type="GO" id="GO:0003729">
    <property type="term" value="F:mRNA binding"/>
    <property type="evidence" value="ECO:0007669"/>
    <property type="project" value="UniProtKB-UniRule"/>
</dbReference>
<dbReference type="Gene3D" id="3.30.1140.32">
    <property type="entry name" value="Ribosomal protein S3, C-terminal domain"/>
    <property type="match status" value="1"/>
</dbReference>
<dbReference type="GO" id="GO:0022627">
    <property type="term" value="C:cytosolic small ribosomal subunit"/>
    <property type="evidence" value="ECO:0007669"/>
    <property type="project" value="TreeGrafter"/>
</dbReference>
<accession>A0A292YBX3</accession>
<dbReference type="InterPro" id="IPR015946">
    <property type="entry name" value="KH_dom-like_a/b"/>
</dbReference>